<dbReference type="RefSeq" id="WP_010931296.1">
    <property type="nucleotide sequence ID" value="NZ_AP024746.1"/>
</dbReference>
<dbReference type="EMBL" id="UFTT01000002">
    <property type="protein sequence ID" value="SUV66484.1"/>
    <property type="molecule type" value="Genomic_DNA"/>
</dbReference>
<keyword evidence="1" id="KW-0812">Transmembrane</keyword>
<protein>
    <recommendedName>
        <fullName evidence="4">DUF2214 domain-containing protein</fullName>
    </recommendedName>
</protein>
<gene>
    <name evidence="2" type="ORF">NCTC10911_03542</name>
</gene>
<evidence type="ECO:0000313" key="3">
    <source>
        <dbReference type="Proteomes" id="UP000255014"/>
    </source>
</evidence>
<reference evidence="2 3" key="1">
    <citation type="submission" date="2018-06" db="EMBL/GenBank/DDBJ databases">
        <authorList>
            <consortium name="Pathogen Informatics"/>
            <person name="Doyle S."/>
        </authorList>
    </citation>
    <scope>NUCLEOTIDE SEQUENCE [LARGE SCALE GENOMIC DNA]</scope>
    <source>
        <strain evidence="2 3">NCTC10911</strain>
    </source>
</reference>
<evidence type="ECO:0008006" key="4">
    <source>
        <dbReference type="Google" id="ProtNLM"/>
    </source>
</evidence>
<dbReference type="GeneID" id="69603027"/>
<dbReference type="AlphaFoldDB" id="A0A0E8BWW7"/>
<keyword evidence="1" id="KW-0472">Membrane</keyword>
<accession>A0A0E8BWW7</accession>
<feature type="transmembrane region" description="Helical" evidence="1">
    <location>
        <begin position="137"/>
        <end position="157"/>
    </location>
</feature>
<evidence type="ECO:0000256" key="1">
    <source>
        <dbReference type="SAM" id="Phobius"/>
    </source>
</evidence>
<dbReference type="Proteomes" id="UP000255014">
    <property type="component" value="Unassembled WGS sequence"/>
</dbReference>
<sequence length="159" mass="16506">MDPPAWAALLEACALGAWMRGSSWAYPAANLAHLLGLVLLVGAMLLLDLRLLGLGRRFALADVSAVLTPLAAGGLLLQLASGALLFSADAVPLSGNALMQYKAAGIALGVANALLFRALWGARLAGWDSRPPPWGRLQAALSLLLWLAVATLGRLIAYA</sequence>
<dbReference type="OMA" id="TLYMFVN"/>
<feature type="transmembrane region" description="Helical" evidence="1">
    <location>
        <begin position="59"/>
        <end position="86"/>
    </location>
</feature>
<feature type="transmembrane region" description="Helical" evidence="1">
    <location>
        <begin position="24"/>
        <end position="47"/>
    </location>
</feature>
<name>A0A0E8BWW7_BORPT</name>
<organism evidence="2 3">
    <name type="scientific">Bordetella pertussis</name>
    <dbReference type="NCBI Taxonomy" id="520"/>
    <lineage>
        <taxon>Bacteria</taxon>
        <taxon>Pseudomonadati</taxon>
        <taxon>Pseudomonadota</taxon>
        <taxon>Betaproteobacteria</taxon>
        <taxon>Burkholderiales</taxon>
        <taxon>Alcaligenaceae</taxon>
        <taxon>Bordetella</taxon>
    </lineage>
</organism>
<keyword evidence="1" id="KW-1133">Transmembrane helix</keyword>
<evidence type="ECO:0000313" key="2">
    <source>
        <dbReference type="EMBL" id="SUV66484.1"/>
    </source>
</evidence>
<proteinExistence type="predicted"/>
<feature type="transmembrane region" description="Helical" evidence="1">
    <location>
        <begin position="98"/>
        <end position="116"/>
    </location>
</feature>